<sequence>MTPGGRRSTPSSRPGSFAQAGAHLAHSVAGPTLGAEQCPGLGQQRRTGVGERDAVRGPREQRHAELALERLDGGRDGRLGDPPPRAPGEAALSATARNYSG</sequence>
<proteinExistence type="predicted"/>
<gene>
    <name evidence="2" type="ORF">Van01_55030</name>
</gene>
<keyword evidence="3" id="KW-1185">Reference proteome</keyword>
<reference evidence="2 3" key="1">
    <citation type="submission" date="2021-01" db="EMBL/GenBank/DDBJ databases">
        <title>Whole genome shotgun sequence of Verrucosispora andamanensis NBRC 109075.</title>
        <authorList>
            <person name="Komaki H."/>
            <person name="Tamura T."/>
        </authorList>
    </citation>
    <scope>NUCLEOTIDE SEQUENCE [LARGE SCALE GENOMIC DNA]</scope>
    <source>
        <strain evidence="2 3">NBRC 109075</strain>
    </source>
</reference>
<feature type="compositionally biased region" description="Basic and acidic residues" evidence="1">
    <location>
        <begin position="48"/>
        <end position="79"/>
    </location>
</feature>
<evidence type="ECO:0000256" key="1">
    <source>
        <dbReference type="SAM" id="MobiDB-lite"/>
    </source>
</evidence>
<feature type="compositionally biased region" description="Low complexity" evidence="1">
    <location>
        <begin position="1"/>
        <end position="16"/>
    </location>
</feature>
<evidence type="ECO:0000313" key="2">
    <source>
        <dbReference type="EMBL" id="GIJ12289.1"/>
    </source>
</evidence>
<name>A0ABQ4I2Z5_9ACTN</name>
<organism evidence="2 3">
    <name type="scientific">Micromonospora andamanensis</name>
    <dbReference type="NCBI Taxonomy" id="1287068"/>
    <lineage>
        <taxon>Bacteria</taxon>
        <taxon>Bacillati</taxon>
        <taxon>Actinomycetota</taxon>
        <taxon>Actinomycetes</taxon>
        <taxon>Micromonosporales</taxon>
        <taxon>Micromonosporaceae</taxon>
        <taxon>Micromonospora</taxon>
    </lineage>
</organism>
<dbReference type="Proteomes" id="UP000647017">
    <property type="component" value="Unassembled WGS sequence"/>
</dbReference>
<feature type="region of interest" description="Disordered" evidence="1">
    <location>
        <begin position="1"/>
        <end position="101"/>
    </location>
</feature>
<dbReference type="EMBL" id="BOOZ01000048">
    <property type="protein sequence ID" value="GIJ12289.1"/>
    <property type="molecule type" value="Genomic_DNA"/>
</dbReference>
<protein>
    <submittedName>
        <fullName evidence="2">Uncharacterized protein</fullName>
    </submittedName>
</protein>
<comment type="caution">
    <text evidence="2">The sequence shown here is derived from an EMBL/GenBank/DDBJ whole genome shotgun (WGS) entry which is preliminary data.</text>
</comment>
<accession>A0ABQ4I2Z5</accession>
<evidence type="ECO:0000313" key="3">
    <source>
        <dbReference type="Proteomes" id="UP000647017"/>
    </source>
</evidence>